<evidence type="ECO:0000256" key="10">
    <source>
        <dbReference type="ARBA" id="ARBA00023049"/>
    </source>
</evidence>
<evidence type="ECO:0000256" key="9">
    <source>
        <dbReference type="ARBA" id="ARBA00022833"/>
    </source>
</evidence>
<comment type="caution">
    <text evidence="15">The sequence shown here is derived from an EMBL/GenBank/DDBJ whole genome shotgun (WGS) entry which is preliminary data.</text>
</comment>
<comment type="subcellular location">
    <subcellularLocation>
        <location evidence="2 12">Secreted</location>
    </subcellularLocation>
</comment>
<protein>
    <recommendedName>
        <fullName evidence="12">Extracellular metalloproteinase</fullName>
        <ecNumber evidence="12">3.4.24.-</ecNumber>
    </recommendedName>
    <alternativeName>
        <fullName evidence="12">Fungalysin</fullName>
    </alternativeName>
</protein>
<dbReference type="Gene3D" id="1.10.390.10">
    <property type="entry name" value="Neutral Protease Domain 2"/>
    <property type="match status" value="1"/>
</dbReference>
<keyword evidence="16" id="KW-1185">Reference proteome</keyword>
<dbReference type="EC" id="3.4.24.-" evidence="12"/>
<dbReference type="Pfam" id="PF02128">
    <property type="entry name" value="Peptidase_M36"/>
    <property type="match status" value="1"/>
</dbReference>
<dbReference type="InterPro" id="IPR011096">
    <property type="entry name" value="FTP_domain"/>
</dbReference>
<evidence type="ECO:0000256" key="11">
    <source>
        <dbReference type="ARBA" id="ARBA00023145"/>
    </source>
</evidence>
<dbReference type="SUPFAM" id="SSF55486">
    <property type="entry name" value="Metalloproteases ('zincins'), catalytic domain"/>
    <property type="match status" value="1"/>
</dbReference>
<comment type="cofactor">
    <cofactor evidence="1 12">
        <name>Zn(2+)</name>
        <dbReference type="ChEBI" id="CHEBI:29105"/>
    </cofactor>
</comment>
<name>A0ABQ8EVN7_9FUNG</name>
<dbReference type="PRINTS" id="PR00999">
    <property type="entry name" value="FUNGALYSIN"/>
</dbReference>
<dbReference type="Pfam" id="PF07504">
    <property type="entry name" value="FTP"/>
    <property type="match status" value="1"/>
</dbReference>
<evidence type="ECO:0000313" key="16">
    <source>
        <dbReference type="Proteomes" id="UP001648503"/>
    </source>
</evidence>
<comment type="similarity">
    <text evidence="3 12">Belongs to the peptidase M36 family.</text>
</comment>
<feature type="region of interest" description="Disordered" evidence="13">
    <location>
        <begin position="254"/>
        <end position="276"/>
    </location>
</feature>
<sequence length="596" mass="64685">MVGPVLTLALALVSSAVIAVPTVNNVYKRDVDSLDPSSTELPFYFPKSVYESIPYSGAAPSPSSEEEDAKTATDYISKRLSLSENDFKVANSFTDPFGVTHVYGTHMVNDARISNHQAAAHVNNGEVTFFSSSFGTEQHLAKRDLAVSAPEATLSFEEVSATVSTKLEIPVYSEFEHTLEYVEQSDGKIVYTYKFQLRDDSLTRWIQVWCATTTGEVIQTVNFANEASYKVVARPRHDVTEGVSVVTKPEFKRSSPNGWTDGKATEGNNAIALNPSGNTTRSIRKGVFNTKFNSKEDPGSAANIAAAAVNLFYITNTMHDISYQYGFTEKAGNFQKDNFGKGGQGNDAVIINVLNPSKTNGAGFIIPPDGQPGVMNMHRYTTVTPNRNPGFDNTVVIHEYTHGISNRLTGGASADSCLSTLEARGMGEGWGDMMAMMVLAKSSDTATTGIPIGAYVKNNPKGVRSHLYTTDMTVNPLTYVDLKTRLKVHSIGGVWASFLWEVYWNLVAKHGFSANLYDAKQSAGNVIAMKIIIGGMMLHSCNPTLLGARDAIITADVNHYKGANKCEIYKGFAKRGLGLGATDIRTNDFSVPPECQ</sequence>
<evidence type="ECO:0000259" key="14">
    <source>
        <dbReference type="Pfam" id="PF07504"/>
    </source>
</evidence>
<evidence type="ECO:0000256" key="6">
    <source>
        <dbReference type="ARBA" id="ARBA00022723"/>
    </source>
</evidence>
<reference evidence="15 16" key="1">
    <citation type="submission" date="2021-02" db="EMBL/GenBank/DDBJ databases">
        <title>Variation within the Batrachochytrium salamandrivorans European outbreak.</title>
        <authorList>
            <person name="Kelly M."/>
            <person name="Pasmans F."/>
            <person name="Shea T.P."/>
            <person name="Munoz J.F."/>
            <person name="Carranza S."/>
            <person name="Cuomo C.A."/>
            <person name="Martel A."/>
        </authorList>
    </citation>
    <scope>NUCLEOTIDE SEQUENCE [LARGE SCALE GENOMIC DNA]</scope>
    <source>
        <strain evidence="15 16">AMFP18/2</strain>
    </source>
</reference>
<dbReference type="CDD" id="cd09596">
    <property type="entry name" value="M36"/>
    <property type="match status" value="1"/>
</dbReference>
<proteinExistence type="inferred from homology"/>
<dbReference type="InterPro" id="IPR027268">
    <property type="entry name" value="Peptidase_M4/M1_CTD_sf"/>
</dbReference>
<evidence type="ECO:0000313" key="15">
    <source>
        <dbReference type="EMBL" id="KAH6586004.1"/>
    </source>
</evidence>
<organism evidence="15 16">
    <name type="scientific">Batrachochytrium salamandrivorans</name>
    <dbReference type="NCBI Taxonomy" id="1357716"/>
    <lineage>
        <taxon>Eukaryota</taxon>
        <taxon>Fungi</taxon>
        <taxon>Fungi incertae sedis</taxon>
        <taxon>Chytridiomycota</taxon>
        <taxon>Chytridiomycota incertae sedis</taxon>
        <taxon>Chytridiomycetes</taxon>
        <taxon>Rhizophydiales</taxon>
        <taxon>Rhizophydiales incertae sedis</taxon>
        <taxon>Batrachochytrium</taxon>
    </lineage>
</organism>
<evidence type="ECO:0000256" key="8">
    <source>
        <dbReference type="ARBA" id="ARBA00022801"/>
    </source>
</evidence>
<keyword evidence="10 12" id="KW-0482">Metalloprotease</keyword>
<keyword evidence="5 12" id="KW-0645">Protease</keyword>
<keyword evidence="11 12" id="KW-0865">Zymogen</keyword>
<dbReference type="EMBL" id="JAFCIX010000577">
    <property type="protein sequence ID" value="KAH6586004.1"/>
    <property type="molecule type" value="Genomic_DNA"/>
</dbReference>
<keyword evidence="7 12" id="KW-0732">Signal</keyword>
<dbReference type="PANTHER" id="PTHR33478">
    <property type="entry name" value="EXTRACELLULAR METALLOPROTEINASE MEP"/>
    <property type="match status" value="1"/>
</dbReference>
<evidence type="ECO:0000256" key="1">
    <source>
        <dbReference type="ARBA" id="ARBA00001947"/>
    </source>
</evidence>
<evidence type="ECO:0000256" key="12">
    <source>
        <dbReference type="RuleBase" id="RU364017"/>
    </source>
</evidence>
<dbReference type="InterPro" id="IPR001842">
    <property type="entry name" value="Peptidase_M36"/>
</dbReference>
<keyword evidence="8 12" id="KW-0378">Hydrolase</keyword>
<keyword evidence="4 12" id="KW-0964">Secreted</keyword>
<evidence type="ECO:0000256" key="4">
    <source>
        <dbReference type="ARBA" id="ARBA00022525"/>
    </source>
</evidence>
<evidence type="ECO:0000256" key="2">
    <source>
        <dbReference type="ARBA" id="ARBA00004613"/>
    </source>
</evidence>
<keyword evidence="9 12" id="KW-0862">Zinc</keyword>
<evidence type="ECO:0000256" key="5">
    <source>
        <dbReference type="ARBA" id="ARBA00022670"/>
    </source>
</evidence>
<evidence type="ECO:0000256" key="3">
    <source>
        <dbReference type="ARBA" id="ARBA00006006"/>
    </source>
</evidence>
<dbReference type="PANTHER" id="PTHR33478:SF1">
    <property type="entry name" value="EXTRACELLULAR METALLOPROTEINASE MEP"/>
    <property type="match status" value="1"/>
</dbReference>
<feature type="domain" description="FTP" evidence="14">
    <location>
        <begin position="85"/>
        <end position="134"/>
    </location>
</feature>
<evidence type="ECO:0000256" key="7">
    <source>
        <dbReference type="ARBA" id="ARBA00022729"/>
    </source>
</evidence>
<dbReference type="InterPro" id="IPR050371">
    <property type="entry name" value="Fungal_virulence_M36"/>
</dbReference>
<keyword evidence="6 12" id="KW-0479">Metal-binding</keyword>
<evidence type="ECO:0000256" key="13">
    <source>
        <dbReference type="SAM" id="MobiDB-lite"/>
    </source>
</evidence>
<dbReference type="Proteomes" id="UP001648503">
    <property type="component" value="Unassembled WGS sequence"/>
</dbReference>
<accession>A0ABQ8EVN7</accession>
<dbReference type="Gene3D" id="3.10.170.10">
    <property type="match status" value="1"/>
</dbReference>
<gene>
    <name evidence="15" type="ORF">BASA50_000947</name>
</gene>
<feature type="chain" id="PRO_5045013561" description="Extracellular metalloproteinase" evidence="12">
    <location>
        <begin position="20"/>
        <end position="596"/>
    </location>
</feature>
<feature type="signal peptide" evidence="12">
    <location>
        <begin position="1"/>
        <end position="19"/>
    </location>
</feature>